<dbReference type="GO" id="GO:0006508">
    <property type="term" value="P:proteolysis"/>
    <property type="evidence" value="ECO:0007669"/>
    <property type="project" value="InterPro"/>
</dbReference>
<comment type="caution">
    <text evidence="2">The sequence shown here is derived from an EMBL/GenBank/DDBJ whole genome shotgun (WGS) entry which is preliminary data.</text>
</comment>
<dbReference type="GO" id="GO:0004197">
    <property type="term" value="F:cysteine-type endopeptidase activity"/>
    <property type="evidence" value="ECO:0007669"/>
    <property type="project" value="InterPro"/>
</dbReference>
<dbReference type="Pfam" id="PF00656">
    <property type="entry name" value="Peptidase_C14"/>
    <property type="match status" value="1"/>
</dbReference>
<keyword evidence="3" id="KW-1185">Reference proteome</keyword>
<organism evidence="2 3">
    <name type="scientific">Brunnivagina elsteri CCALA 953</name>
    <dbReference type="NCBI Taxonomy" id="987040"/>
    <lineage>
        <taxon>Bacteria</taxon>
        <taxon>Bacillati</taxon>
        <taxon>Cyanobacteriota</taxon>
        <taxon>Cyanophyceae</taxon>
        <taxon>Nostocales</taxon>
        <taxon>Calotrichaceae</taxon>
        <taxon>Brunnivagina</taxon>
    </lineage>
</organism>
<dbReference type="OrthoDB" id="414840at2"/>
<dbReference type="Gene3D" id="3.40.50.1460">
    <property type="match status" value="1"/>
</dbReference>
<accession>A0A2A2TB53</accession>
<dbReference type="InterPro" id="IPR050452">
    <property type="entry name" value="Metacaspase"/>
</dbReference>
<dbReference type="InterPro" id="IPR029030">
    <property type="entry name" value="Caspase-like_dom_sf"/>
</dbReference>
<sequence>MSPIARPSSRSKASTPKLWMLLVGVKGYNDTEISSLNYSAEDCQGLGSALIEASTEFTQTELKIYHDYASQLPVLENVRNSLQQITTAAQPIDTILFYFSGHGILEPNTGQAFLCLADTQKSNLGNTGLAVQEVLQLLSNCASQSQLVWLDSCHSGGMTLRGAMQESWLSPTSQLVKDLQQQASRSKGFYALLSCDTNQLSWEFKELGHGVFTYYLIRGLKGEAADSQGVIYADSLYRYVYHQTLQYIDKSNQQLRLINQQKRNKGDNHLGYIPVFILPRKINKS</sequence>
<evidence type="ECO:0000259" key="1">
    <source>
        <dbReference type="Pfam" id="PF00656"/>
    </source>
</evidence>
<gene>
    <name evidence="2" type="ORF">CK510_29105</name>
</gene>
<protein>
    <recommendedName>
        <fullName evidence="1">Peptidase C14 caspase domain-containing protein</fullName>
    </recommendedName>
</protein>
<dbReference type="InterPro" id="IPR011600">
    <property type="entry name" value="Pept_C14_caspase"/>
</dbReference>
<name>A0A2A2TB53_9CYAN</name>
<dbReference type="PANTHER" id="PTHR48104">
    <property type="entry name" value="METACASPASE-4"/>
    <property type="match status" value="1"/>
</dbReference>
<dbReference type="EMBL" id="NTFS01000615">
    <property type="protein sequence ID" value="PAX46665.1"/>
    <property type="molecule type" value="Genomic_DNA"/>
</dbReference>
<reference evidence="2 3" key="1">
    <citation type="submission" date="2017-08" db="EMBL/GenBank/DDBJ databases">
        <title>Draft genome sequence of filamentous cyanobacterium Calothrix elsteri CCALA 953.</title>
        <authorList>
            <person name="Gagunashvili A.N."/>
            <person name="Elster J."/>
            <person name="Andresson O.S."/>
        </authorList>
    </citation>
    <scope>NUCLEOTIDE SEQUENCE [LARGE SCALE GENOMIC DNA]</scope>
    <source>
        <strain evidence="2 3">CCALA 953</strain>
    </source>
</reference>
<dbReference type="AlphaFoldDB" id="A0A2A2TB53"/>
<feature type="domain" description="Peptidase C14 caspase" evidence="1">
    <location>
        <begin position="20"/>
        <end position="225"/>
    </location>
</feature>
<dbReference type="SUPFAM" id="SSF52129">
    <property type="entry name" value="Caspase-like"/>
    <property type="match status" value="1"/>
</dbReference>
<proteinExistence type="predicted"/>
<dbReference type="Proteomes" id="UP000218238">
    <property type="component" value="Unassembled WGS sequence"/>
</dbReference>
<evidence type="ECO:0000313" key="3">
    <source>
        <dbReference type="Proteomes" id="UP000218238"/>
    </source>
</evidence>
<dbReference type="PANTHER" id="PTHR48104:SF30">
    <property type="entry name" value="METACASPASE-1"/>
    <property type="match status" value="1"/>
</dbReference>
<dbReference type="GO" id="GO:0005737">
    <property type="term" value="C:cytoplasm"/>
    <property type="evidence" value="ECO:0007669"/>
    <property type="project" value="TreeGrafter"/>
</dbReference>
<evidence type="ECO:0000313" key="2">
    <source>
        <dbReference type="EMBL" id="PAX46665.1"/>
    </source>
</evidence>